<feature type="region of interest" description="Disordered" evidence="1">
    <location>
        <begin position="24"/>
        <end position="43"/>
    </location>
</feature>
<sequence>MKEDSCLPPSLPYSIDPVIGTRIDPFKTDSHNGQESFYQSSSRALPSTIARSLPYAPSGEPVQAVSESEANTGYHEVGPVQSGTQPQHLWTNQRQGNEGLEAANQSAGLDVGFQDAIREADYSYPLPITPLTYLYPRGHPPSVASHDGYPHGPPSLNFNPEPHPAPHNSTPAPYRDRAFGPGAHYGAMGQTVPNPLNSGSTVASMPVTDPIGLPGPSRSQPPQQYSQHMPQQCSRLGDYSQSQPQPSQNPYPTPTSNIAPSNVTGLTSDRDPWSTRIAATAQSYSSNANAATVPAGLAEHGLFPPTAHPARGTQLGSVRRGGKTRTIWFSTEPLPPDMDKVQVEQVLGDTIVHQQSTEDQPSVKFVNHTPDELRLKFAKTEESPASSAPGPNPPIAPATLPASLPANLREELLDPKLLKRLGKVDPRSSAVIANIFQAFHDKLTQELNRSAPTSIQAEPLKEAKSILVSWGLQYILNGMLEGMIVSQEDLQTCLKKRLNRGDDVFGYICQAWRGIHSKASESRLRSESSPTNRRRRSTSTSRRSRPRSVSASGLQAARLGSSSNHSGTDDYTRYFSPETAREIEEHLLTGLSIFLTDYVTAPFIEGMVDHALRLLVDLSPELKRFFDSTAGFDITDLINVILNIALSGCYMHYYGTKPDGVGLPFIQTEYKPHPTAHESFQIVLCLRADKMVAKNREPYVLHFRSGGVIGLFTWMVRGIRSLISSSPNPVLERLAGQACDPPLEKDFMGRTLVLPIAVMSIALYGCFHFRSLTVTGRDVLENLQCRRILSRKMATAGGALKAFVKEDPFEYAELRRHLLHCVDIYTTPAPIPAPLDLGLTWTVDSAVHLNFGRPLLAHASHVALHEEIEVDNADGDSMSTTTAINDLSHNPHHYSSPIPHFDNRPSAQRHRLLEALRPAEPRPATQTYYSTVALGNAGPTTPDVASFDILIEAALNSIALPSRILVQRFSFQLEPDEEVAEAEIDVDVTVDEVASFVGVRPGAPDAIEGGVVEPLDTLEPGGQVRTSYLDETFDSIRLGEEDAAEISGITIYVISLKIYGSG</sequence>
<evidence type="ECO:0000313" key="2">
    <source>
        <dbReference type="EMBL" id="EAU83826.2"/>
    </source>
</evidence>
<dbReference type="AlphaFoldDB" id="A8P0Y2"/>
<feature type="compositionally biased region" description="Basic residues" evidence="1">
    <location>
        <begin position="532"/>
        <end position="546"/>
    </location>
</feature>
<organism evidence="2 3">
    <name type="scientific">Coprinopsis cinerea (strain Okayama-7 / 130 / ATCC MYA-4618 / FGSC 9003)</name>
    <name type="common">Inky cap fungus</name>
    <name type="synonym">Hormographiella aspergillata</name>
    <dbReference type="NCBI Taxonomy" id="240176"/>
    <lineage>
        <taxon>Eukaryota</taxon>
        <taxon>Fungi</taxon>
        <taxon>Dikarya</taxon>
        <taxon>Basidiomycota</taxon>
        <taxon>Agaricomycotina</taxon>
        <taxon>Agaricomycetes</taxon>
        <taxon>Agaricomycetidae</taxon>
        <taxon>Agaricales</taxon>
        <taxon>Agaricineae</taxon>
        <taxon>Psathyrellaceae</taxon>
        <taxon>Coprinopsis</taxon>
    </lineage>
</organism>
<feature type="region of interest" description="Disordered" evidence="1">
    <location>
        <begin position="144"/>
        <end position="271"/>
    </location>
</feature>
<feature type="compositionally biased region" description="Polar residues" evidence="1">
    <location>
        <begin position="33"/>
        <end position="43"/>
    </location>
</feature>
<dbReference type="InParanoid" id="A8P0Y2"/>
<accession>A8P0Y2</accession>
<dbReference type="KEGG" id="cci:CC1G_13302"/>
<name>A8P0Y2_COPC7</name>
<feature type="compositionally biased region" description="Low complexity" evidence="1">
    <location>
        <begin position="214"/>
        <end position="227"/>
    </location>
</feature>
<gene>
    <name evidence="2" type="ORF">CC1G_13302</name>
</gene>
<dbReference type="GeneID" id="6014557"/>
<feature type="region of interest" description="Disordered" evidence="1">
    <location>
        <begin position="52"/>
        <end position="87"/>
    </location>
</feature>
<feature type="region of interest" description="Disordered" evidence="1">
    <location>
        <begin position="520"/>
        <end position="573"/>
    </location>
</feature>
<evidence type="ECO:0000313" key="3">
    <source>
        <dbReference type="Proteomes" id="UP000001861"/>
    </source>
</evidence>
<keyword evidence="3" id="KW-1185">Reference proteome</keyword>
<feature type="region of interest" description="Disordered" evidence="1">
    <location>
        <begin position="300"/>
        <end position="319"/>
    </location>
</feature>
<dbReference type="RefSeq" id="XP_001837992.2">
    <property type="nucleotide sequence ID" value="XM_001837940.2"/>
</dbReference>
<reference evidence="2 3" key="1">
    <citation type="journal article" date="2010" name="Proc. Natl. Acad. Sci. U.S.A.">
        <title>Insights into evolution of multicellular fungi from the assembled chromosomes of the mushroom Coprinopsis cinerea (Coprinus cinereus).</title>
        <authorList>
            <person name="Stajich J.E."/>
            <person name="Wilke S.K."/>
            <person name="Ahren D."/>
            <person name="Au C.H."/>
            <person name="Birren B.W."/>
            <person name="Borodovsky M."/>
            <person name="Burns C."/>
            <person name="Canback B."/>
            <person name="Casselton L.A."/>
            <person name="Cheng C.K."/>
            <person name="Deng J."/>
            <person name="Dietrich F.S."/>
            <person name="Fargo D.C."/>
            <person name="Farman M.L."/>
            <person name="Gathman A.C."/>
            <person name="Goldberg J."/>
            <person name="Guigo R."/>
            <person name="Hoegger P.J."/>
            <person name="Hooker J.B."/>
            <person name="Huggins A."/>
            <person name="James T.Y."/>
            <person name="Kamada T."/>
            <person name="Kilaru S."/>
            <person name="Kodira C."/>
            <person name="Kues U."/>
            <person name="Kupfer D."/>
            <person name="Kwan H.S."/>
            <person name="Lomsadze A."/>
            <person name="Li W."/>
            <person name="Lilly W.W."/>
            <person name="Ma L.J."/>
            <person name="Mackey A.J."/>
            <person name="Manning G."/>
            <person name="Martin F."/>
            <person name="Muraguchi H."/>
            <person name="Natvig D.O."/>
            <person name="Palmerini H."/>
            <person name="Ramesh M.A."/>
            <person name="Rehmeyer C.J."/>
            <person name="Roe B.A."/>
            <person name="Shenoy N."/>
            <person name="Stanke M."/>
            <person name="Ter-Hovhannisyan V."/>
            <person name="Tunlid A."/>
            <person name="Velagapudi R."/>
            <person name="Vision T.J."/>
            <person name="Zeng Q."/>
            <person name="Zolan M.E."/>
            <person name="Pukkila P.J."/>
        </authorList>
    </citation>
    <scope>NUCLEOTIDE SEQUENCE [LARGE SCALE GENOMIC DNA]</scope>
    <source>
        <strain evidence="3">Okayama-7 / 130 / ATCC MYA-4618 / FGSC 9003</strain>
    </source>
</reference>
<feature type="compositionally biased region" description="Polar residues" evidence="1">
    <location>
        <begin position="191"/>
        <end position="203"/>
    </location>
</feature>
<comment type="caution">
    <text evidence="2">The sequence shown here is derived from an EMBL/GenBank/DDBJ whole genome shotgun (WGS) entry which is preliminary data.</text>
</comment>
<feature type="compositionally biased region" description="Polar residues" evidence="1">
    <location>
        <begin position="258"/>
        <end position="267"/>
    </location>
</feature>
<dbReference type="Proteomes" id="UP000001861">
    <property type="component" value="Unassembled WGS sequence"/>
</dbReference>
<dbReference type="HOGENOM" id="CLU_306741_0_0_1"/>
<dbReference type="VEuPathDB" id="FungiDB:CC1G_13302"/>
<evidence type="ECO:0000256" key="1">
    <source>
        <dbReference type="SAM" id="MobiDB-lite"/>
    </source>
</evidence>
<proteinExistence type="predicted"/>
<dbReference type="EMBL" id="AACS02000006">
    <property type="protein sequence ID" value="EAU83826.2"/>
    <property type="molecule type" value="Genomic_DNA"/>
</dbReference>
<protein>
    <submittedName>
        <fullName evidence="2">Uncharacterized protein</fullName>
    </submittedName>
</protein>
<feature type="region of interest" description="Disordered" evidence="1">
    <location>
        <begin position="379"/>
        <end position="401"/>
    </location>
</feature>